<keyword evidence="5 9" id="KW-1133">Transmembrane helix</keyword>
<keyword evidence="10" id="KW-0732">Signal</keyword>
<keyword evidence="6 9" id="KW-0472">Membrane</keyword>
<evidence type="ECO:0000313" key="11">
    <source>
        <dbReference type="EMBL" id="KAK1732960.1"/>
    </source>
</evidence>
<reference evidence="11" key="1">
    <citation type="submission" date="2023-06" db="EMBL/GenBank/DDBJ databases">
        <title>Survivors Of The Sea: Transcriptome response of Skeletonema marinoi to long-term dormancy.</title>
        <authorList>
            <person name="Pinder M.I.M."/>
            <person name="Kourtchenko O."/>
            <person name="Robertson E.K."/>
            <person name="Larsson T."/>
            <person name="Maumus F."/>
            <person name="Osuna-Cruz C.M."/>
            <person name="Vancaester E."/>
            <person name="Stenow R."/>
            <person name="Vandepoele K."/>
            <person name="Ploug H."/>
            <person name="Bruchert V."/>
            <person name="Godhe A."/>
            <person name="Topel M."/>
        </authorList>
    </citation>
    <scope>NUCLEOTIDE SEQUENCE</scope>
    <source>
        <strain evidence="11">R05AC</strain>
    </source>
</reference>
<comment type="function">
    <text evidence="1">Fluoride channel required for the rapid expulsion of cytoplasmic fluoride.</text>
</comment>
<dbReference type="Proteomes" id="UP001224775">
    <property type="component" value="Unassembled WGS sequence"/>
</dbReference>
<evidence type="ECO:0000256" key="9">
    <source>
        <dbReference type="SAM" id="Phobius"/>
    </source>
</evidence>
<evidence type="ECO:0000256" key="1">
    <source>
        <dbReference type="ARBA" id="ARBA00002598"/>
    </source>
</evidence>
<evidence type="ECO:0000256" key="8">
    <source>
        <dbReference type="ARBA" id="ARBA00035585"/>
    </source>
</evidence>
<feature type="transmembrane region" description="Helical" evidence="9">
    <location>
        <begin position="98"/>
        <end position="117"/>
    </location>
</feature>
<proteinExistence type="inferred from homology"/>
<dbReference type="AlphaFoldDB" id="A0AAD9D4U3"/>
<dbReference type="InterPro" id="IPR003691">
    <property type="entry name" value="FluC"/>
</dbReference>
<evidence type="ECO:0000256" key="7">
    <source>
        <dbReference type="ARBA" id="ARBA00035120"/>
    </source>
</evidence>
<dbReference type="GO" id="GO:0005886">
    <property type="term" value="C:plasma membrane"/>
    <property type="evidence" value="ECO:0007669"/>
    <property type="project" value="UniProtKB-SubCell"/>
</dbReference>
<comment type="catalytic activity">
    <reaction evidence="8">
        <text>fluoride(in) = fluoride(out)</text>
        <dbReference type="Rhea" id="RHEA:76159"/>
        <dbReference type="ChEBI" id="CHEBI:17051"/>
    </reaction>
    <physiologicalReaction direction="left-to-right" evidence="8">
        <dbReference type="Rhea" id="RHEA:76160"/>
    </physiologicalReaction>
</comment>
<feature type="chain" id="PRO_5042167407" evidence="10">
    <location>
        <begin position="24"/>
        <end position="198"/>
    </location>
</feature>
<feature type="signal peptide" evidence="10">
    <location>
        <begin position="1"/>
        <end position="23"/>
    </location>
</feature>
<keyword evidence="4 9" id="KW-0812">Transmembrane</keyword>
<organism evidence="11 12">
    <name type="scientific">Skeletonema marinoi</name>
    <dbReference type="NCBI Taxonomy" id="267567"/>
    <lineage>
        <taxon>Eukaryota</taxon>
        <taxon>Sar</taxon>
        <taxon>Stramenopiles</taxon>
        <taxon>Ochrophyta</taxon>
        <taxon>Bacillariophyta</taxon>
        <taxon>Coscinodiscophyceae</taxon>
        <taxon>Thalassiosirophycidae</taxon>
        <taxon>Thalassiosirales</taxon>
        <taxon>Skeletonemataceae</taxon>
        <taxon>Skeletonema</taxon>
        <taxon>Skeletonema marinoi-dohrnii complex</taxon>
    </lineage>
</organism>
<dbReference type="HAMAP" id="MF_00454">
    <property type="entry name" value="FluC"/>
    <property type="match status" value="1"/>
</dbReference>
<dbReference type="PANTHER" id="PTHR28259">
    <property type="entry name" value="FLUORIDE EXPORT PROTEIN 1-RELATED"/>
    <property type="match status" value="1"/>
</dbReference>
<comment type="subcellular location">
    <subcellularLocation>
        <location evidence="2">Cell membrane</location>
        <topology evidence="2">Multi-pass membrane protein</topology>
    </subcellularLocation>
</comment>
<dbReference type="PANTHER" id="PTHR28259:SF1">
    <property type="entry name" value="FLUORIDE EXPORT PROTEIN 1-RELATED"/>
    <property type="match status" value="1"/>
</dbReference>
<evidence type="ECO:0000256" key="2">
    <source>
        <dbReference type="ARBA" id="ARBA00004651"/>
    </source>
</evidence>
<evidence type="ECO:0000256" key="5">
    <source>
        <dbReference type="ARBA" id="ARBA00022989"/>
    </source>
</evidence>
<evidence type="ECO:0000313" key="12">
    <source>
        <dbReference type="Proteomes" id="UP001224775"/>
    </source>
</evidence>
<dbReference type="Pfam" id="PF02537">
    <property type="entry name" value="CRCB"/>
    <property type="match status" value="1"/>
</dbReference>
<accession>A0AAD9D4U3</accession>
<keyword evidence="12" id="KW-1185">Reference proteome</keyword>
<feature type="transmembrane region" description="Helical" evidence="9">
    <location>
        <begin position="171"/>
        <end position="192"/>
    </location>
</feature>
<evidence type="ECO:0000256" key="4">
    <source>
        <dbReference type="ARBA" id="ARBA00022692"/>
    </source>
</evidence>
<evidence type="ECO:0000256" key="10">
    <source>
        <dbReference type="SAM" id="SignalP"/>
    </source>
</evidence>
<evidence type="ECO:0000256" key="3">
    <source>
        <dbReference type="ARBA" id="ARBA00022475"/>
    </source>
</evidence>
<keyword evidence="3" id="KW-1003">Cell membrane</keyword>
<gene>
    <name evidence="11" type="ORF">QTG54_016291</name>
</gene>
<sequence length="198" mass="20410">MTSGGNVILVLLAVLLINASAFASPRQSSSSISAGYLYAKEQKKIDGSRGGIKLTDMIADMAAVGAGAVAGAISRYQIGNIATRIIAEDKRLSGLTGWHTAAINIFGSFILGSLAGTPTLDASTTKPDAKGISPRMRLMAGVGFCGSFTTFSTFSVDIVGMLNSGKFVRAITYATANNVGGIAAAFAGFNMAKRMIKK</sequence>
<comment type="similarity">
    <text evidence="7">Belongs to the fluoride channel Fluc/FEX (TC 1.A.43) family.</text>
</comment>
<evidence type="ECO:0000256" key="6">
    <source>
        <dbReference type="ARBA" id="ARBA00023136"/>
    </source>
</evidence>
<name>A0AAD9D4U3_9STRA</name>
<protein>
    <submittedName>
        <fullName evidence="11">CrcB family protein</fullName>
    </submittedName>
</protein>
<feature type="transmembrane region" description="Helical" evidence="9">
    <location>
        <begin position="138"/>
        <end position="159"/>
    </location>
</feature>
<comment type="caution">
    <text evidence="11">The sequence shown here is derived from an EMBL/GenBank/DDBJ whole genome shotgun (WGS) entry which is preliminary data.</text>
</comment>
<dbReference type="EMBL" id="JATAAI010000055">
    <property type="protein sequence ID" value="KAK1732960.1"/>
    <property type="molecule type" value="Genomic_DNA"/>
</dbReference>
<dbReference type="GO" id="GO:1903425">
    <property type="term" value="F:fluoride transmembrane transporter activity"/>
    <property type="evidence" value="ECO:0007669"/>
    <property type="project" value="TreeGrafter"/>
</dbReference>